<dbReference type="OrthoDB" id="2142598at2759"/>
<comment type="caution">
    <text evidence="2">The sequence shown here is derived from an EMBL/GenBank/DDBJ whole genome shotgun (WGS) entry which is preliminary data.</text>
</comment>
<evidence type="ECO:0000313" key="2">
    <source>
        <dbReference type="EMBL" id="KAF9062909.1"/>
    </source>
</evidence>
<feature type="compositionally biased region" description="Basic and acidic residues" evidence="1">
    <location>
        <begin position="258"/>
        <end position="269"/>
    </location>
</feature>
<dbReference type="Gene3D" id="3.40.50.410">
    <property type="entry name" value="von Willebrand factor, type A domain"/>
    <property type="match status" value="1"/>
</dbReference>
<feature type="region of interest" description="Disordered" evidence="1">
    <location>
        <begin position="258"/>
        <end position="294"/>
    </location>
</feature>
<organism evidence="2 3">
    <name type="scientific">Rhodocollybia butyracea</name>
    <dbReference type="NCBI Taxonomy" id="206335"/>
    <lineage>
        <taxon>Eukaryota</taxon>
        <taxon>Fungi</taxon>
        <taxon>Dikarya</taxon>
        <taxon>Basidiomycota</taxon>
        <taxon>Agaricomycotina</taxon>
        <taxon>Agaricomycetes</taxon>
        <taxon>Agaricomycetidae</taxon>
        <taxon>Agaricales</taxon>
        <taxon>Marasmiineae</taxon>
        <taxon>Omphalotaceae</taxon>
        <taxon>Rhodocollybia</taxon>
    </lineage>
</organism>
<accession>A0A9P5PC71</accession>
<feature type="compositionally biased region" description="Pro residues" evidence="1">
    <location>
        <begin position="75"/>
        <end position="84"/>
    </location>
</feature>
<reference evidence="2" key="1">
    <citation type="submission" date="2020-11" db="EMBL/GenBank/DDBJ databases">
        <authorList>
            <consortium name="DOE Joint Genome Institute"/>
            <person name="Ahrendt S."/>
            <person name="Riley R."/>
            <person name="Andreopoulos W."/>
            <person name="Labutti K."/>
            <person name="Pangilinan J."/>
            <person name="Ruiz-Duenas F.J."/>
            <person name="Barrasa J.M."/>
            <person name="Sanchez-Garcia M."/>
            <person name="Camarero S."/>
            <person name="Miyauchi S."/>
            <person name="Serrano A."/>
            <person name="Linde D."/>
            <person name="Babiker R."/>
            <person name="Drula E."/>
            <person name="Ayuso-Fernandez I."/>
            <person name="Pacheco R."/>
            <person name="Padilla G."/>
            <person name="Ferreira P."/>
            <person name="Barriuso J."/>
            <person name="Kellner H."/>
            <person name="Castanera R."/>
            <person name="Alfaro M."/>
            <person name="Ramirez L."/>
            <person name="Pisabarro A.G."/>
            <person name="Kuo A."/>
            <person name="Tritt A."/>
            <person name="Lipzen A."/>
            <person name="He G."/>
            <person name="Yan M."/>
            <person name="Ng V."/>
            <person name="Cullen D."/>
            <person name="Martin F."/>
            <person name="Rosso M.-N."/>
            <person name="Henrissat B."/>
            <person name="Hibbett D."/>
            <person name="Martinez A.T."/>
            <person name="Grigoriev I.V."/>
        </authorList>
    </citation>
    <scope>NUCLEOTIDE SEQUENCE</scope>
    <source>
        <strain evidence="2">AH 40177</strain>
    </source>
</reference>
<keyword evidence="3" id="KW-1185">Reference proteome</keyword>
<evidence type="ECO:0000256" key="1">
    <source>
        <dbReference type="SAM" id="MobiDB-lite"/>
    </source>
</evidence>
<evidence type="ECO:0000313" key="3">
    <source>
        <dbReference type="Proteomes" id="UP000772434"/>
    </source>
</evidence>
<feature type="compositionally biased region" description="Polar residues" evidence="1">
    <location>
        <begin position="270"/>
        <end position="289"/>
    </location>
</feature>
<dbReference type="EMBL" id="JADNRY010000159">
    <property type="protein sequence ID" value="KAF9062909.1"/>
    <property type="molecule type" value="Genomic_DNA"/>
</dbReference>
<name>A0A9P5PC71_9AGAR</name>
<proteinExistence type="predicted"/>
<feature type="region of interest" description="Disordered" evidence="1">
    <location>
        <begin position="71"/>
        <end position="93"/>
    </location>
</feature>
<dbReference type="InterPro" id="IPR036465">
    <property type="entry name" value="vWFA_dom_sf"/>
</dbReference>
<evidence type="ECO:0008006" key="4">
    <source>
        <dbReference type="Google" id="ProtNLM"/>
    </source>
</evidence>
<protein>
    <recommendedName>
        <fullName evidence="4">VWFA domain-containing protein</fullName>
    </recommendedName>
</protein>
<sequence>MVPSKDDVAKFITVFPNSSEEKALMFLEGANTFDEAISQYSENPEKSLRSHTQDTKDTFEDPVVDVKLPVYSVESPPPYTPPPAVTRSGPSRSHTNAVIEAGNVRASDEQEIQNMRQMVQRAHGIYNSDIEPEHVTDYICHCDIHAYRKKNITRLGVQEMWSRAVMYPGEKSYNYGYKQTNENPYRYRVVSPYGFDTSANRRPDPRFYAQSLQQIIQLNAELNEQAQIAINAKEPPFNIWELDQLDSSMFHVPITDDAKRQSDDKKQSNEKPTSQQYSPTSPHASSSNLEDSKPSRFGFKRAIAKLTAPKISAQDRGRELRDAILEEENGRWPDQGTQQIAVTYRDKVGMTGQVAHLRAHQPIQYLHLLRAGYFEPIPVAWSTPKSNPLRFRIDASAGWRGITPTWRGFENTAEERLYWVLNRREGSDGAGIKPDIISQMKMARARMATAVESDPIYYSPNDTCRLQQTSDGYSKQVLPTPFGVFDKTEVSADTMILLDVSRSMDSDPIRPDYNGHLIAGYSKIAQPKNNDVAKAIIRRFTEALANRDNSFEGCHLTTFSSQSNYMGLISSQNLDAKWNNIQFGGGAQVMTGWQKVKDLYFRKHPESANKHPVYGWQAGPQTPMLRLLLLLDGGATDMAEFELDLLGHSWVHITILLVGVDGDPHHHRHAMELERLSEVNDHVSFVDVQGNAPERYITHELLKRHLGYNLSMDELLKLEQLPAYTP</sequence>
<dbReference type="Proteomes" id="UP000772434">
    <property type="component" value="Unassembled WGS sequence"/>
</dbReference>
<gene>
    <name evidence="2" type="ORF">BDP27DRAFT_1480352</name>
</gene>
<dbReference type="AlphaFoldDB" id="A0A9P5PC71"/>
<dbReference type="SUPFAM" id="SSF53300">
    <property type="entry name" value="vWA-like"/>
    <property type="match status" value="1"/>
</dbReference>